<dbReference type="PROSITE" id="PS51257">
    <property type="entry name" value="PROKAR_LIPOPROTEIN"/>
    <property type="match status" value="1"/>
</dbReference>
<gene>
    <name evidence="2" type="ORF">ENS31_09350</name>
</gene>
<proteinExistence type="predicted"/>
<name>A0A7V3E763_9BACT</name>
<dbReference type="AlphaFoldDB" id="A0A7V3E763"/>
<dbReference type="InterPro" id="IPR025510">
    <property type="entry name" value="DUF4397"/>
</dbReference>
<accession>A0A7V3E763</accession>
<evidence type="ECO:0000259" key="1">
    <source>
        <dbReference type="Pfam" id="PF14344"/>
    </source>
</evidence>
<sequence>MKIPYKQLMLLVFLYLTTVFFAGCVDTSVNPIPSSIDYSSQMKVVNLATGAGSASLTLNGQSLGSVTFGGELPGPQAGFLTIPSGSKTLAVSFDNGRSKSFRFSAATEYKFRAFLVGDAADTTGPSVVIVNQRYIWQTKDSENGQKLFPADTGWVSVFNGSPDITINSIAIGTNETEFDTPLGLGQGSSYIKDSAGNKTVVVTYNDTETLSFSLDLNAKSRYTIALYDVSANLKYAVLVDD</sequence>
<feature type="domain" description="DUF4397" evidence="1">
    <location>
        <begin position="154"/>
        <end position="241"/>
    </location>
</feature>
<reference evidence="2" key="1">
    <citation type="journal article" date="2020" name="mSystems">
        <title>Genome- and Community-Level Interaction Insights into Carbon Utilization and Element Cycling Functions of Hydrothermarchaeota in Hydrothermal Sediment.</title>
        <authorList>
            <person name="Zhou Z."/>
            <person name="Liu Y."/>
            <person name="Xu W."/>
            <person name="Pan J."/>
            <person name="Luo Z.H."/>
            <person name="Li M."/>
        </authorList>
    </citation>
    <scope>NUCLEOTIDE SEQUENCE [LARGE SCALE GENOMIC DNA]</scope>
    <source>
        <strain evidence="2">SpSt-479</strain>
    </source>
</reference>
<protein>
    <recommendedName>
        <fullName evidence="1">DUF4397 domain-containing protein</fullName>
    </recommendedName>
</protein>
<dbReference type="Pfam" id="PF14344">
    <property type="entry name" value="DUF4397"/>
    <property type="match status" value="1"/>
</dbReference>
<evidence type="ECO:0000313" key="2">
    <source>
        <dbReference type="EMBL" id="HFI91715.1"/>
    </source>
</evidence>
<organism evidence="2">
    <name type="scientific">Ignavibacterium album</name>
    <dbReference type="NCBI Taxonomy" id="591197"/>
    <lineage>
        <taxon>Bacteria</taxon>
        <taxon>Pseudomonadati</taxon>
        <taxon>Ignavibacteriota</taxon>
        <taxon>Ignavibacteria</taxon>
        <taxon>Ignavibacteriales</taxon>
        <taxon>Ignavibacteriaceae</taxon>
        <taxon>Ignavibacterium</taxon>
    </lineage>
</organism>
<dbReference type="EMBL" id="DSUJ01000008">
    <property type="protein sequence ID" value="HFI91715.1"/>
    <property type="molecule type" value="Genomic_DNA"/>
</dbReference>
<comment type="caution">
    <text evidence="2">The sequence shown here is derived from an EMBL/GenBank/DDBJ whole genome shotgun (WGS) entry which is preliminary data.</text>
</comment>